<organism evidence="2 3">
    <name type="scientific">Xylona heveae (strain CBS 132557 / TC161)</name>
    <dbReference type="NCBI Taxonomy" id="1328760"/>
    <lineage>
        <taxon>Eukaryota</taxon>
        <taxon>Fungi</taxon>
        <taxon>Dikarya</taxon>
        <taxon>Ascomycota</taxon>
        <taxon>Pezizomycotina</taxon>
        <taxon>Xylonomycetes</taxon>
        <taxon>Xylonales</taxon>
        <taxon>Xylonaceae</taxon>
        <taxon>Xylona</taxon>
    </lineage>
</organism>
<dbReference type="Pfam" id="PF00975">
    <property type="entry name" value="Thioesterase"/>
    <property type="match status" value="1"/>
</dbReference>
<dbReference type="InterPro" id="IPR001031">
    <property type="entry name" value="Thioesterase"/>
</dbReference>
<dbReference type="OMA" id="KLGWEQY"/>
<evidence type="ECO:0000313" key="3">
    <source>
        <dbReference type="Proteomes" id="UP000076632"/>
    </source>
</evidence>
<dbReference type="Gene3D" id="3.40.50.1820">
    <property type="entry name" value="alpha/beta hydrolase"/>
    <property type="match status" value="1"/>
</dbReference>
<dbReference type="OrthoDB" id="10253869at2759"/>
<name>A0A165GB08_XYLHT</name>
<proteinExistence type="predicted"/>
<protein>
    <submittedName>
        <fullName evidence="2">Alpha/beta-hydrolase</fullName>
    </submittedName>
</protein>
<dbReference type="EMBL" id="KV407459">
    <property type="protein sequence ID" value="KZF21967.1"/>
    <property type="molecule type" value="Genomic_DNA"/>
</dbReference>
<dbReference type="Proteomes" id="UP000076632">
    <property type="component" value="Unassembled WGS sequence"/>
</dbReference>
<dbReference type="GO" id="GO:0016787">
    <property type="term" value="F:hydrolase activity"/>
    <property type="evidence" value="ECO:0007669"/>
    <property type="project" value="UniProtKB-KW"/>
</dbReference>
<dbReference type="STRING" id="1328760.A0A165GB08"/>
<reference evidence="2 3" key="1">
    <citation type="journal article" date="2016" name="Fungal Biol.">
        <title>The genome of Xylona heveae provides a window into fungal endophytism.</title>
        <authorList>
            <person name="Gazis R."/>
            <person name="Kuo A."/>
            <person name="Riley R."/>
            <person name="LaButti K."/>
            <person name="Lipzen A."/>
            <person name="Lin J."/>
            <person name="Amirebrahimi M."/>
            <person name="Hesse C.N."/>
            <person name="Spatafora J.W."/>
            <person name="Henrissat B."/>
            <person name="Hainaut M."/>
            <person name="Grigoriev I.V."/>
            <person name="Hibbett D.S."/>
        </authorList>
    </citation>
    <scope>NUCLEOTIDE SEQUENCE [LARGE SCALE GENOMIC DNA]</scope>
    <source>
        <strain evidence="2 3">TC161</strain>
    </source>
</reference>
<dbReference type="RefSeq" id="XP_018187522.1">
    <property type="nucleotide sequence ID" value="XM_018332668.1"/>
</dbReference>
<feature type="domain" description="Thioesterase" evidence="1">
    <location>
        <begin position="24"/>
        <end position="129"/>
    </location>
</feature>
<dbReference type="SUPFAM" id="SSF53474">
    <property type="entry name" value="alpha/beta-Hydrolases"/>
    <property type="match status" value="1"/>
</dbReference>
<keyword evidence="2" id="KW-0378">Hydrolase</keyword>
<gene>
    <name evidence="2" type="ORF">L228DRAFT_247577</name>
</gene>
<sequence>MDFQANVYGNPSLIQASKNFSSLPLYLIHDGGGTIYAYHLLPDLGRTLYGIHNPKFESGNQWKGGLLEMAQTYARDIEKTKPQNGIILGGWSLGGILAIEVARKLAGRVAVAGVIMIDSPCPNIMAPAQEPKVPFQRSCPPRLRERVQKCIGDSLRMVQRHTAPTKRADWSVAPGLSGPAGHGNSEEPPRLPYIVLLRAIGKLPEEINKTDTGRELPLLGWETGELELIKKVLDVPGHHFNMFEDHPDKLAAQLKEACAIIETNHSS</sequence>
<dbReference type="InterPro" id="IPR029058">
    <property type="entry name" value="AB_hydrolase_fold"/>
</dbReference>
<accession>A0A165GB08</accession>
<dbReference type="AlphaFoldDB" id="A0A165GB08"/>
<evidence type="ECO:0000259" key="1">
    <source>
        <dbReference type="Pfam" id="PF00975"/>
    </source>
</evidence>
<evidence type="ECO:0000313" key="2">
    <source>
        <dbReference type="EMBL" id="KZF21967.1"/>
    </source>
</evidence>
<dbReference type="GeneID" id="28897805"/>
<dbReference type="InParanoid" id="A0A165GB08"/>
<keyword evidence="3" id="KW-1185">Reference proteome</keyword>